<evidence type="ECO:0000259" key="5">
    <source>
        <dbReference type="PROSITE" id="PS50043"/>
    </source>
</evidence>
<comment type="caution">
    <text evidence="7">The sequence shown here is derived from an EMBL/GenBank/DDBJ whole genome shotgun (WGS) entry which is preliminary data.</text>
</comment>
<evidence type="ECO:0000313" key="8">
    <source>
        <dbReference type="Proteomes" id="UP000234341"/>
    </source>
</evidence>
<dbReference type="InterPro" id="IPR000792">
    <property type="entry name" value="Tscrpt_reg_LuxR_C"/>
</dbReference>
<dbReference type="InterPro" id="IPR016032">
    <property type="entry name" value="Sig_transdc_resp-reg_C-effctor"/>
</dbReference>
<dbReference type="SUPFAM" id="SSF52172">
    <property type="entry name" value="CheY-like"/>
    <property type="match status" value="1"/>
</dbReference>
<dbReference type="InterPro" id="IPR001789">
    <property type="entry name" value="Sig_transdc_resp-reg_receiver"/>
</dbReference>
<evidence type="ECO:0000256" key="2">
    <source>
        <dbReference type="ARBA" id="ARBA00023125"/>
    </source>
</evidence>
<dbReference type="Gene3D" id="3.40.50.2300">
    <property type="match status" value="1"/>
</dbReference>
<name>A0A2N5CAI1_9BURK</name>
<dbReference type="EMBL" id="PJRP01000008">
    <property type="protein sequence ID" value="PLP99217.1"/>
    <property type="molecule type" value="Genomic_DNA"/>
</dbReference>
<dbReference type="SMART" id="SM00421">
    <property type="entry name" value="HTH_LUXR"/>
    <property type="match status" value="1"/>
</dbReference>
<dbReference type="SMART" id="SM00448">
    <property type="entry name" value="REC"/>
    <property type="match status" value="1"/>
</dbReference>
<gene>
    <name evidence="7" type="ORF">CYJ10_18185</name>
</gene>
<organism evidence="7 8">
    <name type="scientific">Cupriavidus pauculus</name>
    <dbReference type="NCBI Taxonomy" id="82633"/>
    <lineage>
        <taxon>Bacteria</taxon>
        <taxon>Pseudomonadati</taxon>
        <taxon>Pseudomonadota</taxon>
        <taxon>Betaproteobacteria</taxon>
        <taxon>Burkholderiales</taxon>
        <taxon>Burkholderiaceae</taxon>
        <taxon>Cupriavidus</taxon>
    </lineage>
</organism>
<dbReference type="InterPro" id="IPR036388">
    <property type="entry name" value="WH-like_DNA-bd_sf"/>
</dbReference>
<keyword evidence="2 7" id="KW-0238">DNA-binding</keyword>
<dbReference type="Pfam" id="PF00072">
    <property type="entry name" value="Response_reg"/>
    <property type="match status" value="1"/>
</dbReference>
<dbReference type="PANTHER" id="PTHR44688:SF16">
    <property type="entry name" value="DNA-BINDING TRANSCRIPTIONAL ACTIVATOR DEVR_DOSR"/>
    <property type="match status" value="1"/>
</dbReference>
<dbReference type="PROSITE" id="PS50110">
    <property type="entry name" value="RESPONSE_REGULATORY"/>
    <property type="match status" value="1"/>
</dbReference>
<evidence type="ECO:0000313" key="7">
    <source>
        <dbReference type="EMBL" id="PLP99217.1"/>
    </source>
</evidence>
<dbReference type="CDD" id="cd06170">
    <property type="entry name" value="LuxR_C_like"/>
    <property type="match status" value="1"/>
</dbReference>
<dbReference type="GO" id="GO:0000160">
    <property type="term" value="P:phosphorelay signal transduction system"/>
    <property type="evidence" value="ECO:0007669"/>
    <property type="project" value="InterPro"/>
</dbReference>
<dbReference type="RefSeq" id="WP_101682871.1">
    <property type="nucleotide sequence ID" value="NZ_PJRP01000008.1"/>
</dbReference>
<keyword evidence="4" id="KW-0597">Phosphoprotein</keyword>
<dbReference type="GO" id="GO:0003677">
    <property type="term" value="F:DNA binding"/>
    <property type="evidence" value="ECO:0007669"/>
    <property type="project" value="UniProtKB-KW"/>
</dbReference>
<dbReference type="PRINTS" id="PR00038">
    <property type="entry name" value="HTHLUXR"/>
</dbReference>
<dbReference type="AlphaFoldDB" id="A0A2N5CAI1"/>
<evidence type="ECO:0000259" key="6">
    <source>
        <dbReference type="PROSITE" id="PS50110"/>
    </source>
</evidence>
<dbReference type="GO" id="GO:0006355">
    <property type="term" value="P:regulation of DNA-templated transcription"/>
    <property type="evidence" value="ECO:0007669"/>
    <property type="project" value="InterPro"/>
</dbReference>
<dbReference type="STRING" id="82633.GCA_000974605_05379"/>
<dbReference type="PROSITE" id="PS00622">
    <property type="entry name" value="HTH_LUXR_1"/>
    <property type="match status" value="1"/>
</dbReference>
<dbReference type="Gene3D" id="1.10.10.10">
    <property type="entry name" value="Winged helix-like DNA-binding domain superfamily/Winged helix DNA-binding domain"/>
    <property type="match status" value="1"/>
</dbReference>
<proteinExistence type="predicted"/>
<evidence type="ECO:0000256" key="4">
    <source>
        <dbReference type="PROSITE-ProRule" id="PRU00169"/>
    </source>
</evidence>
<dbReference type="SUPFAM" id="SSF46894">
    <property type="entry name" value="C-terminal effector domain of the bipartite response regulators"/>
    <property type="match status" value="1"/>
</dbReference>
<keyword evidence="3" id="KW-0804">Transcription</keyword>
<dbReference type="PANTHER" id="PTHR44688">
    <property type="entry name" value="DNA-BINDING TRANSCRIPTIONAL ACTIVATOR DEVR_DOSR"/>
    <property type="match status" value="1"/>
</dbReference>
<dbReference type="Proteomes" id="UP000234341">
    <property type="component" value="Unassembled WGS sequence"/>
</dbReference>
<accession>A0A2N5CAI1</accession>
<sequence>MQPDPDIRRLADAMETRVLVVDDSPDARGMLTRALGDEAMLVHAASSGNAALDALAFFAPDAVLLDVDMPGMDGFATCQALMDRHADLPVIFMTGLGDTGHIVRGFEVGACDYVTKPVAIAEVVARVRSHASKARLARSARDAVLGSTVPMFAAGLDGRWLWSNASATQVWLDRGWPAPVPGGGLPSALHDALQRLRLAAHVTLDGMSLRRLTGDASDWMVVELGAPTLAGEGADADAPAGAGPVLTAREAEVMAWVARGKTNRDVAEILGMSPRTVNKHLEHIYEKLGVETRTAAVAASQRRLGQSAGNG</sequence>
<reference evidence="7 8" key="1">
    <citation type="submission" date="2017-12" db="EMBL/GenBank/DDBJ databases">
        <title>Genome sequence of the active heterotrophic nitrifier-denitrifier, Cupriavidus pauculus UM1.</title>
        <authorList>
            <person name="Putonti C."/>
            <person name="Castignetti D."/>
        </authorList>
    </citation>
    <scope>NUCLEOTIDE SEQUENCE [LARGE SCALE GENOMIC DNA]</scope>
    <source>
        <strain evidence="7 8">UM1</strain>
    </source>
</reference>
<evidence type="ECO:0000256" key="3">
    <source>
        <dbReference type="ARBA" id="ARBA00023163"/>
    </source>
</evidence>
<feature type="domain" description="Response regulatory" evidence="6">
    <location>
        <begin position="17"/>
        <end position="131"/>
    </location>
</feature>
<dbReference type="OrthoDB" id="8874570at2"/>
<feature type="domain" description="HTH luxR-type" evidence="5">
    <location>
        <begin position="239"/>
        <end position="304"/>
    </location>
</feature>
<protein>
    <submittedName>
        <fullName evidence="7">DNA-binding response regulator</fullName>
    </submittedName>
</protein>
<keyword evidence="1" id="KW-0805">Transcription regulation</keyword>
<dbReference type="InterPro" id="IPR011006">
    <property type="entry name" value="CheY-like_superfamily"/>
</dbReference>
<evidence type="ECO:0000256" key="1">
    <source>
        <dbReference type="ARBA" id="ARBA00023015"/>
    </source>
</evidence>
<feature type="modified residue" description="4-aspartylphosphate" evidence="4">
    <location>
        <position position="66"/>
    </location>
</feature>
<dbReference type="Pfam" id="PF00196">
    <property type="entry name" value="GerE"/>
    <property type="match status" value="1"/>
</dbReference>
<dbReference type="PROSITE" id="PS50043">
    <property type="entry name" value="HTH_LUXR_2"/>
    <property type="match status" value="1"/>
</dbReference>